<keyword evidence="6" id="KW-0472">Membrane</keyword>
<comment type="similarity">
    <text evidence="1 5">Belongs to the peptidase S41A family.</text>
</comment>
<keyword evidence="6" id="KW-1133">Transmembrane helix</keyword>
<dbReference type="GO" id="GO:0006508">
    <property type="term" value="P:proteolysis"/>
    <property type="evidence" value="ECO:0007669"/>
    <property type="project" value="UniProtKB-KW"/>
</dbReference>
<dbReference type="Gene3D" id="2.30.42.10">
    <property type="match status" value="1"/>
</dbReference>
<keyword evidence="6" id="KW-0812">Transmembrane</keyword>
<dbReference type="Gene3D" id="3.30.750.44">
    <property type="match status" value="1"/>
</dbReference>
<evidence type="ECO:0000313" key="8">
    <source>
        <dbReference type="EMBL" id="MDQ0178229.1"/>
    </source>
</evidence>
<dbReference type="Pfam" id="PF03572">
    <property type="entry name" value="Peptidase_S41"/>
    <property type="match status" value="1"/>
</dbReference>
<evidence type="ECO:0000256" key="4">
    <source>
        <dbReference type="ARBA" id="ARBA00022825"/>
    </source>
</evidence>
<reference evidence="8 9" key="1">
    <citation type="submission" date="2023-07" db="EMBL/GenBank/DDBJ databases">
        <title>Genomic Encyclopedia of Type Strains, Phase IV (KMG-IV): sequencing the most valuable type-strain genomes for metagenomic binning, comparative biology and taxonomic classification.</title>
        <authorList>
            <person name="Goeker M."/>
        </authorList>
    </citation>
    <scope>NUCLEOTIDE SEQUENCE [LARGE SCALE GENOMIC DNA]</scope>
    <source>
        <strain evidence="8 9">DSM 23837</strain>
    </source>
</reference>
<accession>A0ABT9WYB3</accession>
<dbReference type="InterPro" id="IPR002477">
    <property type="entry name" value="Peptidoglycan-bd-like"/>
</dbReference>
<evidence type="ECO:0000256" key="6">
    <source>
        <dbReference type="SAM" id="Phobius"/>
    </source>
</evidence>
<protein>
    <submittedName>
        <fullName evidence="8">Carboxyl-terminal processing protease</fullName>
        <ecNumber evidence="8">3.4.21.102</ecNumber>
    </submittedName>
</protein>
<keyword evidence="9" id="KW-1185">Reference proteome</keyword>
<dbReference type="InterPro" id="IPR029045">
    <property type="entry name" value="ClpP/crotonase-like_dom_sf"/>
</dbReference>
<evidence type="ECO:0000313" key="9">
    <source>
        <dbReference type="Proteomes" id="UP001223586"/>
    </source>
</evidence>
<dbReference type="EC" id="3.4.21.102" evidence="8"/>
<evidence type="ECO:0000256" key="3">
    <source>
        <dbReference type="ARBA" id="ARBA00022801"/>
    </source>
</evidence>
<dbReference type="CDD" id="cd07560">
    <property type="entry name" value="Peptidase_S41_CPP"/>
    <property type="match status" value="1"/>
</dbReference>
<dbReference type="SMART" id="SM00245">
    <property type="entry name" value="TSPc"/>
    <property type="match status" value="1"/>
</dbReference>
<comment type="caution">
    <text evidence="8">The sequence shown here is derived from an EMBL/GenBank/DDBJ whole genome shotgun (WGS) entry which is preliminary data.</text>
</comment>
<dbReference type="InterPro" id="IPR001478">
    <property type="entry name" value="PDZ"/>
</dbReference>
<keyword evidence="4 5" id="KW-0720">Serine protease</keyword>
<dbReference type="PANTHER" id="PTHR32060">
    <property type="entry name" value="TAIL-SPECIFIC PROTEASE"/>
    <property type="match status" value="1"/>
</dbReference>
<feature type="domain" description="PDZ" evidence="7">
    <location>
        <begin position="127"/>
        <end position="181"/>
    </location>
</feature>
<sequence length="488" mass="53911">MENEKQELETETEKPNRFVKIKKSRLIIFTFIVVFLTAGSTVFALSFKEEKASGDGQASVYRPEFQKLYNAYDLLRTEYFKDLDQEALVNGAIDGMLDALEDPYSDYMTAEEAKKFHEGIEASFEGIGAEVQEQDGFVVIVSPIKGSPAEKAGLLPKDKILKVDEKSIQGMSANEAVLLIRGKKGTDVTLTIQRAGASEPAEIKITRDEIPIETVYSEKVEDGIWKVQVTSFAKTTYDDLIRVIDDLEAKGMTGLILDLRQNPGGLLDQAIKISNLFVPEGKVLFQNEMKDGTIEQYVADGGKKVNVPVAMIIDKGSASASEILAAAVKESAGIPLVGHQSFGKGTVQATKDFTDGSNMKFTSGKWLTPEGNWIHEKGIEPDFVVDLPKYAQLPLINPDVELKEATISNDVKAAEEMLEVLGYQPGKIDGFYDEETVEAVKSFQRDMNQEATGILKGETTIELMNKVREKIVENDTQMLKALELVKKK</sequence>
<dbReference type="SMART" id="SM00228">
    <property type="entry name" value="PDZ"/>
    <property type="match status" value="1"/>
</dbReference>
<dbReference type="PANTHER" id="PTHR32060:SF30">
    <property type="entry name" value="CARBOXY-TERMINAL PROCESSING PROTEASE CTPA"/>
    <property type="match status" value="1"/>
</dbReference>
<dbReference type="SUPFAM" id="SSF52096">
    <property type="entry name" value="ClpP/crotonase"/>
    <property type="match status" value="1"/>
</dbReference>
<dbReference type="Proteomes" id="UP001223586">
    <property type="component" value="Unassembled WGS sequence"/>
</dbReference>
<evidence type="ECO:0000259" key="7">
    <source>
        <dbReference type="PROSITE" id="PS50106"/>
    </source>
</evidence>
<dbReference type="Pfam" id="PF22694">
    <property type="entry name" value="CtpB_N-like"/>
    <property type="match status" value="1"/>
</dbReference>
<dbReference type="InterPro" id="IPR005151">
    <property type="entry name" value="Tail-specific_protease"/>
</dbReference>
<dbReference type="Gene3D" id="1.10.101.10">
    <property type="entry name" value="PGBD-like superfamily/PGBD"/>
    <property type="match status" value="1"/>
</dbReference>
<name>A0ABT9WYB3_9BACI</name>
<dbReference type="GO" id="GO:0004252">
    <property type="term" value="F:serine-type endopeptidase activity"/>
    <property type="evidence" value="ECO:0007669"/>
    <property type="project" value="UniProtKB-EC"/>
</dbReference>
<evidence type="ECO:0000256" key="1">
    <source>
        <dbReference type="ARBA" id="ARBA00009179"/>
    </source>
</evidence>
<dbReference type="SUPFAM" id="SSF47090">
    <property type="entry name" value="PGBD-like"/>
    <property type="match status" value="1"/>
</dbReference>
<dbReference type="NCBIfam" id="TIGR00225">
    <property type="entry name" value="prc"/>
    <property type="match status" value="1"/>
</dbReference>
<evidence type="ECO:0000256" key="2">
    <source>
        <dbReference type="ARBA" id="ARBA00022670"/>
    </source>
</evidence>
<dbReference type="InterPro" id="IPR004447">
    <property type="entry name" value="Peptidase_S41A"/>
</dbReference>
<dbReference type="Pfam" id="PF13180">
    <property type="entry name" value="PDZ_2"/>
    <property type="match status" value="1"/>
</dbReference>
<feature type="transmembrane region" description="Helical" evidence="6">
    <location>
        <begin position="26"/>
        <end position="47"/>
    </location>
</feature>
<keyword evidence="3 5" id="KW-0378">Hydrolase</keyword>
<dbReference type="InterPro" id="IPR036365">
    <property type="entry name" value="PGBD-like_sf"/>
</dbReference>
<keyword evidence="2 5" id="KW-0645">Protease</keyword>
<dbReference type="CDD" id="cd06782">
    <property type="entry name" value="cpPDZ_CPP-like"/>
    <property type="match status" value="1"/>
</dbReference>
<organism evidence="8 9">
    <name type="scientific">Bacillus chungangensis</name>
    <dbReference type="NCBI Taxonomy" id="587633"/>
    <lineage>
        <taxon>Bacteria</taxon>
        <taxon>Bacillati</taxon>
        <taxon>Bacillota</taxon>
        <taxon>Bacilli</taxon>
        <taxon>Bacillales</taxon>
        <taxon>Bacillaceae</taxon>
        <taxon>Bacillus</taxon>
    </lineage>
</organism>
<dbReference type="EMBL" id="JAUSTT010000037">
    <property type="protein sequence ID" value="MDQ0178229.1"/>
    <property type="molecule type" value="Genomic_DNA"/>
</dbReference>
<evidence type="ECO:0000256" key="5">
    <source>
        <dbReference type="RuleBase" id="RU004404"/>
    </source>
</evidence>
<dbReference type="PROSITE" id="PS50106">
    <property type="entry name" value="PDZ"/>
    <property type="match status" value="1"/>
</dbReference>
<dbReference type="Gene3D" id="3.90.226.10">
    <property type="entry name" value="2-enoyl-CoA Hydratase, Chain A, domain 1"/>
    <property type="match status" value="1"/>
</dbReference>
<dbReference type="SUPFAM" id="SSF50156">
    <property type="entry name" value="PDZ domain-like"/>
    <property type="match status" value="1"/>
</dbReference>
<proteinExistence type="inferred from homology"/>
<dbReference type="InterPro" id="IPR036366">
    <property type="entry name" value="PGBDSf"/>
</dbReference>
<dbReference type="InterPro" id="IPR036034">
    <property type="entry name" value="PDZ_sf"/>
</dbReference>
<dbReference type="Pfam" id="PF01471">
    <property type="entry name" value="PG_binding_1"/>
    <property type="match status" value="1"/>
</dbReference>
<gene>
    <name evidence="8" type="ORF">J2S08_004133</name>
</gene>
<dbReference type="InterPro" id="IPR055210">
    <property type="entry name" value="CtpA/B_N"/>
</dbReference>